<keyword evidence="13" id="KW-1185">Reference proteome</keyword>
<dbReference type="InterPro" id="IPR001650">
    <property type="entry name" value="Helicase_C-like"/>
</dbReference>
<feature type="domain" description="Helicase C-terminal" evidence="11">
    <location>
        <begin position="759"/>
        <end position="913"/>
    </location>
</feature>
<dbReference type="SUPFAM" id="SSF141259">
    <property type="entry name" value="CarD-like"/>
    <property type="match status" value="1"/>
</dbReference>
<dbReference type="InterPro" id="IPR036101">
    <property type="entry name" value="CarD-like/TRCF_RID_sf"/>
</dbReference>
<evidence type="ECO:0000256" key="4">
    <source>
        <dbReference type="ARBA" id="ARBA00022801"/>
    </source>
</evidence>
<evidence type="ECO:0000259" key="10">
    <source>
        <dbReference type="PROSITE" id="PS51192"/>
    </source>
</evidence>
<evidence type="ECO:0000256" key="8">
    <source>
        <dbReference type="ARBA" id="ARBA00023204"/>
    </source>
</evidence>
<dbReference type="Pfam" id="PF00271">
    <property type="entry name" value="Helicase_C"/>
    <property type="match status" value="1"/>
</dbReference>
<dbReference type="Pfam" id="PF02559">
    <property type="entry name" value="CarD_TRCF_RID"/>
    <property type="match status" value="1"/>
</dbReference>
<dbReference type="PROSITE" id="PS51194">
    <property type="entry name" value="HELICASE_CTER"/>
    <property type="match status" value="1"/>
</dbReference>
<dbReference type="RefSeq" id="WP_310024616.1">
    <property type="nucleotide sequence ID" value="NZ_JAVDVI010000002.1"/>
</dbReference>
<dbReference type="InterPro" id="IPR014001">
    <property type="entry name" value="Helicase_ATP-bd"/>
</dbReference>
<keyword evidence="4 9" id="KW-0378">Hydrolase</keyword>
<dbReference type="GO" id="GO:0004386">
    <property type="term" value="F:helicase activity"/>
    <property type="evidence" value="ECO:0007669"/>
    <property type="project" value="UniProtKB-KW"/>
</dbReference>
<dbReference type="InterPro" id="IPR011545">
    <property type="entry name" value="DEAD/DEAH_box_helicase_dom"/>
</dbReference>
<evidence type="ECO:0000256" key="7">
    <source>
        <dbReference type="ARBA" id="ARBA00023125"/>
    </source>
</evidence>
<dbReference type="Gene3D" id="3.90.1150.50">
    <property type="entry name" value="Transcription-repair-coupling factor, D7 domain"/>
    <property type="match status" value="1"/>
</dbReference>
<protein>
    <recommendedName>
        <fullName evidence="9">Transcription-repair-coupling factor</fullName>
        <shortName evidence="9">TRCF</shortName>
        <ecNumber evidence="9">3.6.4.-</ecNumber>
    </recommendedName>
</protein>
<dbReference type="InterPro" id="IPR047112">
    <property type="entry name" value="RecG/Mfd"/>
</dbReference>
<dbReference type="SMART" id="SM00487">
    <property type="entry name" value="DEXDc"/>
    <property type="match status" value="1"/>
</dbReference>
<dbReference type="InterPro" id="IPR005118">
    <property type="entry name" value="TRCF_C"/>
</dbReference>
<dbReference type="Gene3D" id="2.40.10.170">
    <property type="match status" value="1"/>
</dbReference>
<sequence>MSKASTSLQNRYDKSPKINQIAENLEIREQKIHLKGLIGSSLSFVVKSLFTKSENPYLLILNDKEEAAYYLNDLEQLINDEDVLFYPGSYRNPYQIDDVDNANILLRAEVLNRINSRKKPAIIVTYPEAIFEKVVTKKELDKNTLKVSVGDQISIDFINEVLFEYEFKRVDFITEPGEFSVRGGIIDVFSFSNDNPYRIEFFGNEVDSIRSFDVETQLSIEKQKKISIIPNVENKFFQEDRESFLEYINPKTVLFISNTEGLFSKLDKLFEKAGVAFEKLSKEIKHSEPELLFLNQASFIKKALDFTVVELASKAIFKTQKSFEFHIQPQPSFNKQFDLLLNNLNDNHSNGIKNFLFCSNEQQAKRFHDIFESLDEVNFESIAKRYETIVLPLYEGFIDEELQIACYTDHQIFERYHKFSIKNGYSKKQTITLKELNTLSVGDYVTHIDHGIGRFGGLQKIQVEGKTQEAIKLVYADNDIVYVSIHSLHKISKFNGKDGTPPKIYKLGSNAWKILKQKTKARVKHIAFNLIQLYAKRRLEKGFQYKPDSYLQMELESSFIYEDTPDQITSTQDVKADMESDRPMDRLVCGDVGFGKTEVAIRAAFKAVDNGKQVAVLVPTTILAYQHFRTFSERLKEMPVTIGYLNRFRTAKEKTETLKELAEGKLDIVIGTHQLVNKNVVFKDLGLLIIDEEQKFGVNVKDKLKTISANVDTLTLTATPIPRTLQFSLMAARDLSVITTPPPNRYPIETNVVGFNEELIRDAISYEVQRNGQVFFINNRIENIKEVAGMIQRLVPGARVGIGHGQMDGKKLEELMLAFMNGEFDVLVATTIIESGLDVPNANTIFINNANNFGLSDLHQMRGRVGRSNKKAFCYFICPPYSAMTDDARKRIQALEQFSELGSGFNIAMKDLEIRGAGDLLGGEQSGFINEIGFETYQKIMNEAIEELKENEFKDLYPEDETVEKEFVKDIQIDTDFELLFPDEYINNISERLNLYNELSLIKDEETLLAYEKKLIDRFGPLPKQAVSLLNSIKIKWIATKFGIEKLIMKQGKMIAYFVSDQQSDYYQSNSFHKVLQFVQKHQTLGKMKEKQTPNGLRLLLTFENVKSVRKALELMEML</sequence>
<dbReference type="Gene3D" id="3.40.50.300">
    <property type="entry name" value="P-loop containing nucleotide triphosphate hydrolases"/>
    <property type="match status" value="2"/>
</dbReference>
<reference evidence="12 13" key="1">
    <citation type="submission" date="2023-07" db="EMBL/GenBank/DDBJ databases">
        <title>Sorghum-associated microbial communities from plants grown in Nebraska, USA.</title>
        <authorList>
            <person name="Schachtman D."/>
        </authorList>
    </citation>
    <scope>NUCLEOTIDE SEQUENCE [LARGE SCALE GENOMIC DNA]</scope>
    <source>
        <strain evidence="12 13">3773</strain>
    </source>
</reference>
<dbReference type="EC" id="3.6.4.-" evidence="9"/>
<dbReference type="SUPFAM" id="SSF52540">
    <property type="entry name" value="P-loop containing nucleoside triphosphate hydrolases"/>
    <property type="match status" value="4"/>
</dbReference>
<dbReference type="SMART" id="SM00982">
    <property type="entry name" value="TRCF"/>
    <property type="match status" value="1"/>
</dbReference>
<name>A0ABU1TLG2_9FLAO</name>
<accession>A0ABU1TLG2</accession>
<keyword evidence="6 9" id="KW-0067">ATP-binding</keyword>
<evidence type="ECO:0000256" key="3">
    <source>
        <dbReference type="ARBA" id="ARBA00022763"/>
    </source>
</evidence>
<keyword evidence="3 9" id="KW-0227">DNA damage</keyword>
<comment type="subcellular location">
    <subcellularLocation>
        <location evidence="9">Cytoplasm</location>
    </subcellularLocation>
</comment>
<dbReference type="HAMAP" id="MF_00969">
    <property type="entry name" value="TRCF"/>
    <property type="match status" value="1"/>
</dbReference>
<dbReference type="PANTHER" id="PTHR47964">
    <property type="entry name" value="ATP-DEPENDENT DNA HELICASE HOMOLOG RECG, CHLOROPLASTIC"/>
    <property type="match status" value="1"/>
</dbReference>
<dbReference type="InterPro" id="IPR003711">
    <property type="entry name" value="CarD-like/TRCF_RID"/>
</dbReference>
<dbReference type="SUPFAM" id="SSF143517">
    <property type="entry name" value="TRCF domain-like"/>
    <property type="match status" value="1"/>
</dbReference>
<dbReference type="GO" id="GO:0016787">
    <property type="term" value="F:hydrolase activity"/>
    <property type="evidence" value="ECO:0007669"/>
    <property type="project" value="UniProtKB-KW"/>
</dbReference>
<evidence type="ECO:0000313" key="12">
    <source>
        <dbReference type="EMBL" id="MDR6966812.1"/>
    </source>
</evidence>
<evidence type="ECO:0000259" key="11">
    <source>
        <dbReference type="PROSITE" id="PS51194"/>
    </source>
</evidence>
<organism evidence="12 13">
    <name type="scientific">Flavobacterium arsenatis</name>
    <dbReference type="NCBI Taxonomy" id="1484332"/>
    <lineage>
        <taxon>Bacteria</taxon>
        <taxon>Pseudomonadati</taxon>
        <taxon>Bacteroidota</taxon>
        <taxon>Flavobacteriia</taxon>
        <taxon>Flavobacteriales</taxon>
        <taxon>Flavobacteriaceae</taxon>
        <taxon>Flavobacterium</taxon>
    </lineage>
</organism>
<dbReference type="InterPro" id="IPR004576">
    <property type="entry name" value="Mfd"/>
</dbReference>
<evidence type="ECO:0000256" key="1">
    <source>
        <dbReference type="ARBA" id="ARBA00022490"/>
    </source>
</evidence>
<evidence type="ECO:0000256" key="6">
    <source>
        <dbReference type="ARBA" id="ARBA00022840"/>
    </source>
</evidence>
<dbReference type="InterPro" id="IPR037235">
    <property type="entry name" value="TRCF-like_C_D7"/>
</dbReference>
<dbReference type="Pfam" id="PF03461">
    <property type="entry name" value="TRCF"/>
    <property type="match status" value="1"/>
</dbReference>
<comment type="similarity">
    <text evidence="9">In the N-terminal section; belongs to the UvrB family.</text>
</comment>
<dbReference type="InterPro" id="IPR041471">
    <property type="entry name" value="UvrB_inter"/>
</dbReference>
<keyword evidence="8 9" id="KW-0234">DNA repair</keyword>
<dbReference type="NCBIfam" id="TIGR00580">
    <property type="entry name" value="mfd"/>
    <property type="match status" value="1"/>
</dbReference>
<gene>
    <name evidence="9" type="primary">mfd</name>
    <name evidence="12" type="ORF">J2X31_000810</name>
</gene>
<dbReference type="PROSITE" id="PS51192">
    <property type="entry name" value="HELICASE_ATP_BIND_1"/>
    <property type="match status" value="1"/>
</dbReference>
<proteinExistence type="inferred from homology"/>
<dbReference type="InterPro" id="IPR027417">
    <property type="entry name" value="P-loop_NTPase"/>
</dbReference>
<dbReference type="SMART" id="SM00490">
    <property type="entry name" value="HELICc"/>
    <property type="match status" value="1"/>
</dbReference>
<keyword evidence="2 9" id="KW-0547">Nucleotide-binding</keyword>
<dbReference type="Pfam" id="PF17757">
    <property type="entry name" value="UvrB_inter"/>
    <property type="match status" value="1"/>
</dbReference>
<keyword evidence="1 9" id="KW-0963">Cytoplasm</keyword>
<evidence type="ECO:0000256" key="2">
    <source>
        <dbReference type="ARBA" id="ARBA00022741"/>
    </source>
</evidence>
<dbReference type="PANTHER" id="PTHR47964:SF1">
    <property type="entry name" value="ATP-DEPENDENT DNA HELICASE HOMOLOG RECG, CHLOROPLASTIC"/>
    <property type="match status" value="1"/>
</dbReference>
<comment type="function">
    <text evidence="9">Couples transcription and DNA repair by recognizing RNA polymerase (RNAP) stalled at DNA lesions. Mediates ATP-dependent release of RNAP and its truncated transcript from the DNA, and recruitment of nucleotide excision repair machinery to the damaged site.</text>
</comment>
<evidence type="ECO:0000256" key="9">
    <source>
        <dbReference type="HAMAP-Rule" id="MF_00969"/>
    </source>
</evidence>
<dbReference type="SMART" id="SM01058">
    <property type="entry name" value="CarD_TRCF"/>
    <property type="match status" value="1"/>
</dbReference>
<dbReference type="Proteomes" id="UP001255185">
    <property type="component" value="Unassembled WGS sequence"/>
</dbReference>
<comment type="similarity">
    <text evidence="9">In the C-terminal section; belongs to the helicase family. RecG subfamily.</text>
</comment>
<evidence type="ECO:0000313" key="13">
    <source>
        <dbReference type="Proteomes" id="UP001255185"/>
    </source>
</evidence>
<dbReference type="EMBL" id="JAVDVI010000002">
    <property type="protein sequence ID" value="MDR6966812.1"/>
    <property type="molecule type" value="Genomic_DNA"/>
</dbReference>
<feature type="domain" description="Helicase ATP-binding" evidence="10">
    <location>
        <begin position="577"/>
        <end position="738"/>
    </location>
</feature>
<dbReference type="Pfam" id="PF00270">
    <property type="entry name" value="DEAD"/>
    <property type="match status" value="1"/>
</dbReference>
<evidence type="ECO:0000256" key="5">
    <source>
        <dbReference type="ARBA" id="ARBA00022806"/>
    </source>
</evidence>
<dbReference type="CDD" id="cd17991">
    <property type="entry name" value="DEXHc_TRCF"/>
    <property type="match status" value="1"/>
</dbReference>
<comment type="caution">
    <text evidence="12">The sequence shown here is derived from an EMBL/GenBank/DDBJ whole genome shotgun (WGS) entry which is preliminary data.</text>
</comment>
<keyword evidence="7 9" id="KW-0238">DNA-binding</keyword>
<dbReference type="Gene3D" id="3.30.2060.10">
    <property type="entry name" value="Penicillin-binding protein 1b domain"/>
    <property type="match status" value="1"/>
</dbReference>
<keyword evidence="5 12" id="KW-0347">Helicase</keyword>